<proteinExistence type="predicted"/>
<accession>A0A240E4B3</accession>
<dbReference type="EMBL" id="OANS01000004">
    <property type="protein sequence ID" value="SNX29356.1"/>
    <property type="molecule type" value="Genomic_DNA"/>
</dbReference>
<keyword evidence="3" id="KW-1185">Reference proteome</keyword>
<evidence type="ECO:0000256" key="1">
    <source>
        <dbReference type="SAM" id="Phobius"/>
    </source>
</evidence>
<keyword evidence="1" id="KW-0472">Membrane</keyword>
<feature type="transmembrane region" description="Helical" evidence="1">
    <location>
        <begin position="39"/>
        <end position="64"/>
    </location>
</feature>
<protein>
    <submittedName>
        <fullName evidence="2">Uncharacterized protein</fullName>
    </submittedName>
</protein>
<dbReference type="RefSeq" id="WP_096674328.1">
    <property type="nucleotide sequence ID" value="NZ_OANS01000004.1"/>
</dbReference>
<evidence type="ECO:0000313" key="2">
    <source>
        <dbReference type="EMBL" id="SNX29356.1"/>
    </source>
</evidence>
<name>A0A240E4B3_9BURK</name>
<evidence type="ECO:0000313" key="3">
    <source>
        <dbReference type="Proteomes" id="UP000218069"/>
    </source>
</evidence>
<keyword evidence="1" id="KW-0812">Transmembrane</keyword>
<keyword evidence="1" id="KW-1133">Transmembrane helix</keyword>
<reference evidence="3" key="1">
    <citation type="submission" date="2017-08" db="EMBL/GenBank/DDBJ databases">
        <authorList>
            <person name="Varghese N."/>
            <person name="Submissions S."/>
        </authorList>
    </citation>
    <scope>NUCLEOTIDE SEQUENCE [LARGE SCALE GENOMIC DNA]</scope>
    <source>
        <strain evidence="3">AP-Melu-1000-B4</strain>
    </source>
</reference>
<dbReference type="AlphaFoldDB" id="A0A240E4B3"/>
<sequence>MEEQKYNKDGVNLKIQRTDMHQFTGMARVQMFAETVMSVLRMILAVVLFGGVLVAVGVMGWVAYTDYQQNQAKAVKAQTKK</sequence>
<gene>
    <name evidence="2" type="ORF">SAMN06295945_1727</name>
</gene>
<organism evidence="2 3">
    <name type="scientific">Polynucleobacter meluiroseus</name>
    <dbReference type="NCBI Taxonomy" id="1938814"/>
    <lineage>
        <taxon>Bacteria</taxon>
        <taxon>Pseudomonadati</taxon>
        <taxon>Pseudomonadota</taxon>
        <taxon>Betaproteobacteria</taxon>
        <taxon>Burkholderiales</taxon>
        <taxon>Burkholderiaceae</taxon>
        <taxon>Polynucleobacter</taxon>
    </lineage>
</organism>
<dbReference type="Proteomes" id="UP000218069">
    <property type="component" value="Unassembled WGS sequence"/>
</dbReference>